<name>K1M1I0_CECL9</name>
<keyword evidence="3" id="KW-1185">Reference proteome</keyword>
<organism evidence="2 3">
    <name type="scientific">Cecembia lonarensis (strain CCUG 58316 / KCTC 22772 / LW9)</name>
    <dbReference type="NCBI Taxonomy" id="1225176"/>
    <lineage>
        <taxon>Bacteria</taxon>
        <taxon>Pseudomonadati</taxon>
        <taxon>Bacteroidota</taxon>
        <taxon>Cytophagia</taxon>
        <taxon>Cytophagales</taxon>
        <taxon>Cyclobacteriaceae</taxon>
        <taxon>Cecembia</taxon>
    </lineage>
</organism>
<protein>
    <submittedName>
        <fullName evidence="2">Uncharacterized protein</fullName>
    </submittedName>
</protein>
<feature type="transmembrane region" description="Helical" evidence="1">
    <location>
        <begin position="5"/>
        <end position="23"/>
    </location>
</feature>
<gene>
    <name evidence="2" type="ORF">B879_01169</name>
</gene>
<dbReference type="PATRIC" id="fig|1225176.3.peg.1247"/>
<dbReference type="OrthoDB" id="709006at2"/>
<keyword evidence="1" id="KW-1133">Transmembrane helix</keyword>
<comment type="caution">
    <text evidence="2">The sequence shown here is derived from an EMBL/GenBank/DDBJ whole genome shotgun (WGS) entry which is preliminary data.</text>
</comment>
<dbReference type="AlphaFoldDB" id="K1M1I0"/>
<dbReference type="EMBL" id="AMGM01000012">
    <property type="protein sequence ID" value="EKB50164.1"/>
    <property type="molecule type" value="Genomic_DNA"/>
</dbReference>
<evidence type="ECO:0000256" key="1">
    <source>
        <dbReference type="SAM" id="Phobius"/>
    </source>
</evidence>
<keyword evidence="1" id="KW-0472">Membrane</keyword>
<dbReference type="RefSeq" id="WP_009184211.1">
    <property type="nucleotide sequence ID" value="NZ_AMGM01000012.1"/>
</dbReference>
<keyword evidence="1" id="KW-0812">Transmembrane</keyword>
<reference evidence="2 3" key="1">
    <citation type="journal article" date="2012" name="J. Bacteriol.">
        <title>Draft Genome Sequence of Cecembia lonarensis Strain LW9T, Isolated from Lonar Lake, a Haloalkaline Lake in India.</title>
        <authorList>
            <person name="Shivaji S."/>
            <person name="Ara S."/>
            <person name="Singh A."/>
            <person name="Pinnaka A.K."/>
        </authorList>
    </citation>
    <scope>NUCLEOTIDE SEQUENCE [LARGE SCALE GENOMIC DNA]</scope>
    <source>
        <strain evidence="2 3">LW9</strain>
    </source>
</reference>
<evidence type="ECO:0000313" key="3">
    <source>
        <dbReference type="Proteomes" id="UP000004478"/>
    </source>
</evidence>
<accession>K1M1I0</accession>
<proteinExistence type="predicted"/>
<dbReference type="Proteomes" id="UP000004478">
    <property type="component" value="Unassembled WGS sequence"/>
</dbReference>
<evidence type="ECO:0000313" key="2">
    <source>
        <dbReference type="EMBL" id="EKB50164.1"/>
    </source>
</evidence>
<sequence length="134" mass="15563">MSNRFVFYALFLAVLAMVVWIISDTINQPSVVDLEGEFVETAFFRNENNTGPVVRIYAIYAADTSLEAMKGYAEFMPHTKYGNTKVFFFNSMENSPKEIRSNQPHFDPAYEPHCLAFYEKNAMGQERFIRFPFE</sequence>